<dbReference type="Pfam" id="PF00004">
    <property type="entry name" value="AAA"/>
    <property type="match status" value="2"/>
</dbReference>
<dbReference type="InterPro" id="IPR003959">
    <property type="entry name" value="ATPase_AAA_core"/>
</dbReference>
<proteinExistence type="inferred from homology"/>
<dbReference type="Proteomes" id="UP000287651">
    <property type="component" value="Unassembled WGS sequence"/>
</dbReference>
<dbReference type="GO" id="GO:0005741">
    <property type="term" value="C:mitochondrial outer membrane"/>
    <property type="evidence" value="ECO:0007669"/>
    <property type="project" value="TreeGrafter"/>
</dbReference>
<evidence type="ECO:0000256" key="6">
    <source>
        <dbReference type="SAM" id="Coils"/>
    </source>
</evidence>
<dbReference type="PANTHER" id="PTHR45644:SF85">
    <property type="entry name" value="P-LOOP CONTAINING NUCLEOSIDE TRIPHOSPHATE HYDROLASES SUPERFAMILY PROTEIN"/>
    <property type="match status" value="1"/>
</dbReference>
<evidence type="ECO:0000256" key="1">
    <source>
        <dbReference type="ARBA" id="ARBA00004173"/>
    </source>
</evidence>
<accession>A0A427AXC2</accession>
<evidence type="ECO:0000256" key="2">
    <source>
        <dbReference type="ARBA" id="ARBA00022741"/>
    </source>
</evidence>
<dbReference type="AlphaFoldDB" id="A0A427AXC2"/>
<dbReference type="PROSITE" id="PS00674">
    <property type="entry name" value="AAA"/>
    <property type="match status" value="1"/>
</dbReference>
<dbReference type="GO" id="GO:0005524">
    <property type="term" value="F:ATP binding"/>
    <property type="evidence" value="ECO:0007669"/>
    <property type="project" value="UniProtKB-KW"/>
</dbReference>
<sequence length="473" mass="53895">ETAPDNDYEKSMRSYIIPPNEITVTFEDIGAMDGIKELLQELIILPLKRPELFKGLLKPCRGILLFGPPGTGKTMLAKALAHEAGATFINVSMSAIASKWFGDSESNTKALFTLAAKMAPAIIFIDEVDNILGQGTRDRDKVASVKNEFMIHWDGLLTKSEERILVLAATNQPFNLDEAIIRRFERRIMVGLPSLESRELILRTILSKENAEQIDFNELATMTVGCSEHLCCRSISPSQRADQERKVYEIGRFDLLLLEFKMTNARIDDLEKRLTSLEKELRGGLEDLNSRMLSRFTDVDRKVEAVLHRLEGLTGRNRGIVPRSADPLLKRIRDVPWMKPKSFFMSWLFFPFNDRNSSKVYYNPLEEYYFFGPPGTGKTMLAKALAHEAGATFINVSMYAIASKWFGHIESNTRAEVDCMLGQKTGERDTIARWKSIVVDMRRLIRMYGVTGKDSTHLDVLENIHIRWFMYVH</sequence>
<dbReference type="GO" id="GO:0016887">
    <property type="term" value="F:ATP hydrolysis activity"/>
    <property type="evidence" value="ECO:0007669"/>
    <property type="project" value="InterPro"/>
</dbReference>
<dbReference type="Gene3D" id="3.40.50.300">
    <property type="entry name" value="P-loop containing nucleotide triphosphate hydrolases"/>
    <property type="match status" value="2"/>
</dbReference>
<reference evidence="8 9" key="1">
    <citation type="journal article" date="2014" name="Agronomy (Basel)">
        <title>A Draft Genome Sequence for Ensete ventricosum, the Drought-Tolerant Tree Against Hunger.</title>
        <authorList>
            <person name="Harrison J."/>
            <person name="Moore K.A."/>
            <person name="Paszkiewicz K."/>
            <person name="Jones T."/>
            <person name="Grant M."/>
            <person name="Ambacheew D."/>
            <person name="Muzemil S."/>
            <person name="Studholme D.J."/>
        </authorList>
    </citation>
    <scope>NUCLEOTIDE SEQUENCE [LARGE SCALE GENOMIC DNA]</scope>
</reference>
<dbReference type="InterPro" id="IPR003960">
    <property type="entry name" value="ATPase_AAA_CS"/>
</dbReference>
<feature type="non-terminal residue" evidence="8">
    <location>
        <position position="1"/>
    </location>
</feature>
<keyword evidence="2 5" id="KW-0547">Nucleotide-binding</keyword>
<keyword evidence="6" id="KW-0175">Coiled coil</keyword>
<dbReference type="SMART" id="SM00382">
    <property type="entry name" value="AAA"/>
    <property type="match status" value="1"/>
</dbReference>
<organism evidence="8 9">
    <name type="scientific">Ensete ventricosum</name>
    <name type="common">Abyssinian banana</name>
    <name type="synonym">Musa ensete</name>
    <dbReference type="NCBI Taxonomy" id="4639"/>
    <lineage>
        <taxon>Eukaryota</taxon>
        <taxon>Viridiplantae</taxon>
        <taxon>Streptophyta</taxon>
        <taxon>Embryophyta</taxon>
        <taxon>Tracheophyta</taxon>
        <taxon>Spermatophyta</taxon>
        <taxon>Magnoliopsida</taxon>
        <taxon>Liliopsida</taxon>
        <taxon>Zingiberales</taxon>
        <taxon>Musaceae</taxon>
        <taxon>Ensete</taxon>
    </lineage>
</organism>
<comment type="subcellular location">
    <subcellularLocation>
        <location evidence="1">Mitochondrion</location>
    </subcellularLocation>
</comment>
<protein>
    <recommendedName>
        <fullName evidence="7">AAA+ ATPase domain-containing protein</fullName>
    </recommendedName>
</protein>
<feature type="domain" description="AAA+ ATPase" evidence="7">
    <location>
        <begin position="59"/>
        <end position="194"/>
    </location>
</feature>
<dbReference type="InterPro" id="IPR051701">
    <property type="entry name" value="Mito_OM_Translocase_MSP1"/>
</dbReference>
<dbReference type="SUPFAM" id="SSF52540">
    <property type="entry name" value="P-loop containing nucleoside triphosphate hydrolases"/>
    <property type="match status" value="2"/>
</dbReference>
<keyword evidence="3 5" id="KW-0067">ATP-binding</keyword>
<evidence type="ECO:0000313" key="9">
    <source>
        <dbReference type="Proteomes" id="UP000287651"/>
    </source>
</evidence>
<evidence type="ECO:0000313" key="8">
    <source>
        <dbReference type="EMBL" id="RRT80881.1"/>
    </source>
</evidence>
<name>A0A427AXC2_ENSVE</name>
<dbReference type="Gene3D" id="1.10.8.60">
    <property type="match status" value="1"/>
</dbReference>
<comment type="similarity">
    <text evidence="5">Belongs to the AAA ATPase family.</text>
</comment>
<comment type="caution">
    <text evidence="8">The sequence shown here is derived from an EMBL/GenBank/DDBJ whole genome shotgun (WGS) entry which is preliminary data.</text>
</comment>
<gene>
    <name evidence="8" type="ORF">B296_00009590</name>
</gene>
<evidence type="ECO:0000256" key="4">
    <source>
        <dbReference type="ARBA" id="ARBA00023128"/>
    </source>
</evidence>
<dbReference type="FunFam" id="3.40.50.300:FF:000416">
    <property type="entry name" value="p-loop nucleoside triphosphate hydrolase superfamily protein"/>
    <property type="match status" value="1"/>
</dbReference>
<dbReference type="InterPro" id="IPR003593">
    <property type="entry name" value="AAA+_ATPase"/>
</dbReference>
<dbReference type="EMBL" id="AMZH03001038">
    <property type="protein sequence ID" value="RRT80881.1"/>
    <property type="molecule type" value="Genomic_DNA"/>
</dbReference>
<evidence type="ECO:0000259" key="7">
    <source>
        <dbReference type="SMART" id="SM00382"/>
    </source>
</evidence>
<evidence type="ECO:0000256" key="3">
    <source>
        <dbReference type="ARBA" id="ARBA00022840"/>
    </source>
</evidence>
<dbReference type="InterPro" id="IPR027417">
    <property type="entry name" value="P-loop_NTPase"/>
</dbReference>
<evidence type="ECO:0000256" key="5">
    <source>
        <dbReference type="RuleBase" id="RU003651"/>
    </source>
</evidence>
<feature type="coiled-coil region" evidence="6">
    <location>
        <begin position="260"/>
        <end position="287"/>
    </location>
</feature>
<dbReference type="PANTHER" id="PTHR45644">
    <property type="entry name" value="AAA ATPASE, PUTATIVE (AFU_ORTHOLOGUE AFUA_2G12920)-RELATED-RELATED"/>
    <property type="match status" value="1"/>
</dbReference>
<keyword evidence="4" id="KW-0496">Mitochondrion</keyword>